<dbReference type="GO" id="GO:0005886">
    <property type="term" value="C:plasma membrane"/>
    <property type="evidence" value="ECO:0007669"/>
    <property type="project" value="UniProtKB-SubCell"/>
</dbReference>
<sequence>MLKKLTPERAINIIRLSVALTFCWPLRANNSRTVIFGYRVMQICAAINMLLLLLPTLYATYLRSDDVEIVSHCVTQAICEVQCIVQSVICFSKYDTLQRIIEELWSCIEGAQRYESDIFHEYLARVNVLYGGYIVAMYIIAFVGLIGPLFLPIVHLIFAEYPFDVKNRTLVSAVIRTHQIITCHQICAHECVCLFGALLIWFIAARFECLMVELRRTTDIRMLAAFIEKQLRLKRYAEEVVGCFRLMVLFVIAACTFVITISAIAMVTNTPLVAKMLLAGITASLLMYIYMYAWPADHMKEMSLKFSQSVYHLPWYEHTARMQKNLLNVLVYQKPVILSINCLVPELSLRYYCSYLSNALSFCTALRAILEGNTT</sequence>
<evidence type="ECO:0000256" key="1">
    <source>
        <dbReference type="ARBA" id="ARBA00004651"/>
    </source>
</evidence>
<keyword evidence="4 10" id="KW-0812">Transmembrane</keyword>
<evidence type="ECO:0000256" key="2">
    <source>
        <dbReference type="ARBA" id="ARBA00022475"/>
    </source>
</evidence>
<keyword evidence="8 10" id="KW-0675">Receptor</keyword>
<evidence type="ECO:0000256" key="8">
    <source>
        <dbReference type="ARBA" id="ARBA00023170"/>
    </source>
</evidence>
<organism evidence="11 12">
    <name type="scientific">Tetragonisca angustula</name>
    <dbReference type="NCBI Taxonomy" id="166442"/>
    <lineage>
        <taxon>Eukaryota</taxon>
        <taxon>Metazoa</taxon>
        <taxon>Ecdysozoa</taxon>
        <taxon>Arthropoda</taxon>
        <taxon>Hexapoda</taxon>
        <taxon>Insecta</taxon>
        <taxon>Pterygota</taxon>
        <taxon>Neoptera</taxon>
        <taxon>Endopterygota</taxon>
        <taxon>Hymenoptera</taxon>
        <taxon>Apocrita</taxon>
        <taxon>Aculeata</taxon>
        <taxon>Apoidea</taxon>
        <taxon>Anthophila</taxon>
        <taxon>Apidae</taxon>
        <taxon>Tetragonisca</taxon>
    </lineage>
</organism>
<evidence type="ECO:0000256" key="10">
    <source>
        <dbReference type="RuleBase" id="RU351113"/>
    </source>
</evidence>
<evidence type="ECO:0000256" key="7">
    <source>
        <dbReference type="ARBA" id="ARBA00023136"/>
    </source>
</evidence>
<evidence type="ECO:0000313" key="11">
    <source>
        <dbReference type="EMBL" id="KAK9304510.1"/>
    </source>
</evidence>
<comment type="caution">
    <text evidence="11">The sequence shown here is derived from an EMBL/GenBank/DDBJ whole genome shotgun (WGS) entry which is preliminary data.</text>
</comment>
<dbReference type="GO" id="GO:0005549">
    <property type="term" value="F:odorant binding"/>
    <property type="evidence" value="ECO:0007669"/>
    <property type="project" value="InterPro"/>
</dbReference>
<evidence type="ECO:0000313" key="12">
    <source>
        <dbReference type="Proteomes" id="UP001432146"/>
    </source>
</evidence>
<accession>A0AAW1A3P3</accession>
<proteinExistence type="inferred from homology"/>
<evidence type="ECO:0000256" key="3">
    <source>
        <dbReference type="ARBA" id="ARBA00022606"/>
    </source>
</evidence>
<dbReference type="Proteomes" id="UP001432146">
    <property type="component" value="Unassembled WGS sequence"/>
</dbReference>
<keyword evidence="9 10" id="KW-0807">Transducer</keyword>
<dbReference type="EMBL" id="JAWNGG020000062">
    <property type="protein sequence ID" value="KAK9304510.1"/>
    <property type="molecule type" value="Genomic_DNA"/>
</dbReference>
<evidence type="ECO:0000256" key="6">
    <source>
        <dbReference type="ARBA" id="ARBA00022989"/>
    </source>
</evidence>
<evidence type="ECO:0000256" key="9">
    <source>
        <dbReference type="ARBA" id="ARBA00023224"/>
    </source>
</evidence>
<feature type="transmembrane region" description="Helical" evidence="10">
    <location>
        <begin position="36"/>
        <end position="58"/>
    </location>
</feature>
<protein>
    <recommendedName>
        <fullName evidence="10">Odorant receptor</fullName>
    </recommendedName>
</protein>
<keyword evidence="3 10" id="KW-0716">Sensory transduction</keyword>
<keyword evidence="6 10" id="KW-1133">Transmembrane helix</keyword>
<dbReference type="PANTHER" id="PTHR21137">
    <property type="entry name" value="ODORANT RECEPTOR"/>
    <property type="match status" value="1"/>
</dbReference>
<comment type="similarity">
    <text evidence="10">Belongs to the insect chemoreceptor superfamily. Heteromeric odorant receptor channel (TC 1.A.69) family.</text>
</comment>
<evidence type="ECO:0000256" key="5">
    <source>
        <dbReference type="ARBA" id="ARBA00022725"/>
    </source>
</evidence>
<name>A0AAW1A3P3_9HYME</name>
<keyword evidence="12" id="KW-1185">Reference proteome</keyword>
<comment type="subcellular location">
    <subcellularLocation>
        <location evidence="1 10">Cell membrane</location>
        <topology evidence="1 10">Multi-pass membrane protein</topology>
    </subcellularLocation>
</comment>
<comment type="caution">
    <text evidence="10">Lacks conserved residue(s) required for the propagation of feature annotation.</text>
</comment>
<feature type="transmembrane region" description="Helical" evidence="10">
    <location>
        <begin position="133"/>
        <end position="158"/>
    </location>
</feature>
<keyword evidence="5 10" id="KW-0552">Olfaction</keyword>
<dbReference type="PANTHER" id="PTHR21137:SF35">
    <property type="entry name" value="ODORANT RECEPTOR 19A-RELATED"/>
    <property type="match status" value="1"/>
</dbReference>
<feature type="transmembrane region" description="Helical" evidence="10">
    <location>
        <begin position="242"/>
        <end position="266"/>
    </location>
</feature>
<keyword evidence="7 10" id="KW-0472">Membrane</keyword>
<dbReference type="InterPro" id="IPR004117">
    <property type="entry name" value="7tm6_olfct_rcpt"/>
</dbReference>
<reference evidence="11 12" key="1">
    <citation type="submission" date="2024-05" db="EMBL/GenBank/DDBJ databases">
        <title>The nuclear and mitochondrial genome assemblies of Tetragonisca angustula (Apidae: Meliponini), a tiny yet remarkable pollinator in the Neotropics.</title>
        <authorList>
            <person name="Ferrari R."/>
            <person name="Ricardo P.C."/>
            <person name="Dias F.C."/>
            <person name="Araujo N.S."/>
            <person name="Soares D.O."/>
            <person name="Zhou Q.-S."/>
            <person name="Zhu C.-D."/>
            <person name="Coutinho L."/>
            <person name="Airas M.C."/>
            <person name="Batista T.M."/>
        </authorList>
    </citation>
    <scope>NUCLEOTIDE SEQUENCE [LARGE SCALE GENOMIC DNA]</scope>
    <source>
        <strain evidence="11">ASF017062</strain>
        <tissue evidence="11">Abdomen</tissue>
    </source>
</reference>
<evidence type="ECO:0000256" key="4">
    <source>
        <dbReference type="ARBA" id="ARBA00022692"/>
    </source>
</evidence>
<dbReference type="Pfam" id="PF02949">
    <property type="entry name" value="7tm_6"/>
    <property type="match status" value="1"/>
</dbReference>
<keyword evidence="2" id="KW-1003">Cell membrane</keyword>
<dbReference type="GO" id="GO:0007165">
    <property type="term" value="P:signal transduction"/>
    <property type="evidence" value="ECO:0007669"/>
    <property type="project" value="UniProtKB-KW"/>
</dbReference>
<gene>
    <name evidence="11" type="ORF">QLX08_004138</name>
</gene>
<dbReference type="GO" id="GO:0004984">
    <property type="term" value="F:olfactory receptor activity"/>
    <property type="evidence" value="ECO:0007669"/>
    <property type="project" value="InterPro"/>
</dbReference>
<dbReference type="AlphaFoldDB" id="A0AAW1A3P3"/>
<feature type="transmembrane region" description="Helical" evidence="10">
    <location>
        <begin position="272"/>
        <end position="293"/>
    </location>
</feature>